<evidence type="ECO:0000256" key="1">
    <source>
        <dbReference type="ARBA" id="ARBA00004862"/>
    </source>
</evidence>
<dbReference type="InterPro" id="IPR023013">
    <property type="entry name" value="AGPR_AS"/>
</dbReference>
<dbReference type="GO" id="GO:0006526">
    <property type="term" value="P:L-arginine biosynthetic process"/>
    <property type="evidence" value="ECO:0007669"/>
    <property type="project" value="UniProtKB-UniRule"/>
</dbReference>
<dbReference type="GO" id="GO:0005737">
    <property type="term" value="C:cytoplasm"/>
    <property type="evidence" value="ECO:0007669"/>
    <property type="project" value="UniProtKB-SubCell"/>
</dbReference>
<dbReference type="PANTHER" id="PTHR32338">
    <property type="entry name" value="N-ACETYL-GAMMA-GLUTAMYL-PHOSPHATE REDUCTASE, CHLOROPLASTIC-RELATED-RELATED"/>
    <property type="match status" value="1"/>
</dbReference>
<dbReference type="CDD" id="cd23934">
    <property type="entry name" value="AGPR_1_C"/>
    <property type="match status" value="1"/>
</dbReference>
<organism evidence="10 11">
    <name type="scientific">Bacillus timonensis</name>
    <dbReference type="NCBI Taxonomy" id="1033734"/>
    <lineage>
        <taxon>Bacteria</taxon>
        <taxon>Bacillati</taxon>
        <taxon>Bacillota</taxon>
        <taxon>Bacilli</taxon>
        <taxon>Bacillales</taxon>
        <taxon>Bacillaceae</taxon>
        <taxon>Bacillus</taxon>
    </lineage>
</organism>
<dbReference type="OrthoDB" id="9801289at2"/>
<dbReference type="HAMAP" id="MF_00150">
    <property type="entry name" value="ArgC_type1"/>
    <property type="match status" value="1"/>
</dbReference>
<evidence type="ECO:0000256" key="3">
    <source>
        <dbReference type="ARBA" id="ARBA00022605"/>
    </source>
</evidence>
<evidence type="ECO:0000313" key="11">
    <source>
        <dbReference type="Proteomes" id="UP000306477"/>
    </source>
</evidence>
<dbReference type="PANTHER" id="PTHR32338:SF10">
    <property type="entry name" value="N-ACETYL-GAMMA-GLUTAMYL-PHOSPHATE REDUCTASE, CHLOROPLASTIC-RELATED"/>
    <property type="match status" value="1"/>
</dbReference>
<accession>A0A4S3PPI9</accession>
<comment type="subcellular location">
    <subcellularLocation>
        <location evidence="7">Cytoplasm</location>
    </subcellularLocation>
</comment>
<keyword evidence="2 7" id="KW-0055">Arginine biosynthesis</keyword>
<dbReference type="RefSeq" id="WP_136380569.1">
    <property type="nucleotide sequence ID" value="NZ_SLUB01000032.1"/>
</dbReference>
<dbReference type="InterPro" id="IPR000534">
    <property type="entry name" value="Semialdehyde_DH_NAD-bd"/>
</dbReference>
<gene>
    <name evidence="7" type="primary">argC</name>
    <name evidence="10" type="ORF">E1I69_15775</name>
</gene>
<dbReference type="Proteomes" id="UP000306477">
    <property type="component" value="Unassembled WGS sequence"/>
</dbReference>
<evidence type="ECO:0000256" key="5">
    <source>
        <dbReference type="ARBA" id="ARBA00023002"/>
    </source>
</evidence>
<comment type="function">
    <text evidence="7">Catalyzes the NADPH-dependent reduction of N-acetyl-5-glutamyl phosphate to yield N-acetyl-L-glutamate 5-semialdehyde.</text>
</comment>
<name>A0A4S3PPI9_9BACI</name>
<evidence type="ECO:0000256" key="7">
    <source>
        <dbReference type="HAMAP-Rule" id="MF_00150"/>
    </source>
</evidence>
<dbReference type="SMART" id="SM00859">
    <property type="entry name" value="Semialdhyde_dh"/>
    <property type="match status" value="1"/>
</dbReference>
<keyword evidence="11" id="KW-1185">Reference proteome</keyword>
<reference evidence="10 11" key="1">
    <citation type="journal article" date="2019" name="Indoor Air">
        <title>Impacts of indoor surface finishes on bacterial viability.</title>
        <authorList>
            <person name="Hu J."/>
            <person name="Maamar S.B."/>
            <person name="Glawe A.J."/>
            <person name="Gottel N."/>
            <person name="Gilbert J.A."/>
            <person name="Hartmann E.M."/>
        </authorList>
    </citation>
    <scope>NUCLEOTIDE SEQUENCE [LARGE SCALE GENOMIC DNA]</scope>
    <source>
        <strain evidence="10 11">AF060A6</strain>
    </source>
</reference>
<keyword evidence="3 7" id="KW-0028">Amino-acid biosynthesis</keyword>
<evidence type="ECO:0000313" key="10">
    <source>
        <dbReference type="EMBL" id="THE11204.1"/>
    </source>
</evidence>
<dbReference type="SUPFAM" id="SSF55347">
    <property type="entry name" value="Glyceraldehyde-3-phosphate dehydrogenase-like, C-terminal domain"/>
    <property type="match status" value="1"/>
</dbReference>
<comment type="similarity">
    <text evidence="7">Belongs to the NAGSA dehydrogenase family. Type 1 subfamily.</text>
</comment>
<proteinExistence type="inferred from homology"/>
<dbReference type="InterPro" id="IPR058924">
    <property type="entry name" value="AGPR_dimerisation_dom"/>
</dbReference>
<dbReference type="InterPro" id="IPR036291">
    <property type="entry name" value="NAD(P)-bd_dom_sf"/>
</dbReference>
<dbReference type="GO" id="GO:0051287">
    <property type="term" value="F:NAD binding"/>
    <property type="evidence" value="ECO:0007669"/>
    <property type="project" value="InterPro"/>
</dbReference>
<evidence type="ECO:0000259" key="9">
    <source>
        <dbReference type="SMART" id="SM00859"/>
    </source>
</evidence>
<dbReference type="EC" id="1.2.1.38" evidence="7"/>
<dbReference type="Pfam" id="PF01118">
    <property type="entry name" value="Semialdhyde_dh"/>
    <property type="match status" value="1"/>
</dbReference>
<dbReference type="SUPFAM" id="SSF51735">
    <property type="entry name" value="NAD(P)-binding Rossmann-fold domains"/>
    <property type="match status" value="1"/>
</dbReference>
<dbReference type="EMBL" id="SLUB01000032">
    <property type="protein sequence ID" value="THE11204.1"/>
    <property type="molecule type" value="Genomic_DNA"/>
</dbReference>
<evidence type="ECO:0000256" key="6">
    <source>
        <dbReference type="ARBA" id="ARBA00050557"/>
    </source>
</evidence>
<keyword evidence="5 7" id="KW-0560">Oxidoreductase</keyword>
<protein>
    <recommendedName>
        <fullName evidence="7">N-acetyl-gamma-glutamyl-phosphate reductase</fullName>
        <shortName evidence="7">AGPR</shortName>
        <ecNumber evidence="7">1.2.1.38</ecNumber>
    </recommendedName>
    <alternativeName>
        <fullName evidence="7">N-acetyl-glutamate semialdehyde dehydrogenase</fullName>
        <shortName evidence="7">NAGSA dehydrogenase</shortName>
    </alternativeName>
</protein>
<comment type="catalytic activity">
    <reaction evidence="6 7">
        <text>N-acetyl-L-glutamate 5-semialdehyde + phosphate + NADP(+) = N-acetyl-L-glutamyl 5-phosphate + NADPH + H(+)</text>
        <dbReference type="Rhea" id="RHEA:21588"/>
        <dbReference type="ChEBI" id="CHEBI:15378"/>
        <dbReference type="ChEBI" id="CHEBI:29123"/>
        <dbReference type="ChEBI" id="CHEBI:43474"/>
        <dbReference type="ChEBI" id="CHEBI:57783"/>
        <dbReference type="ChEBI" id="CHEBI:57936"/>
        <dbReference type="ChEBI" id="CHEBI:58349"/>
        <dbReference type="EC" id="1.2.1.38"/>
    </reaction>
</comment>
<comment type="caution">
    <text evidence="10">The sequence shown here is derived from an EMBL/GenBank/DDBJ whole genome shotgun (WGS) entry which is preliminary data.</text>
</comment>
<comment type="pathway">
    <text evidence="1 7">Amino-acid biosynthesis; L-arginine biosynthesis; N(2)-acetyl-L-ornithine from L-glutamate: step 3/4.</text>
</comment>
<dbReference type="Gene3D" id="3.40.50.720">
    <property type="entry name" value="NAD(P)-binding Rossmann-like Domain"/>
    <property type="match status" value="1"/>
</dbReference>
<evidence type="ECO:0000256" key="8">
    <source>
        <dbReference type="PROSITE-ProRule" id="PRU10010"/>
    </source>
</evidence>
<dbReference type="FunFam" id="3.30.360.10:FF:000014">
    <property type="entry name" value="N-acetyl-gamma-glutamyl-phosphate reductase"/>
    <property type="match status" value="1"/>
</dbReference>
<dbReference type="CDD" id="cd17895">
    <property type="entry name" value="AGPR_1_N"/>
    <property type="match status" value="1"/>
</dbReference>
<dbReference type="Gene3D" id="3.30.360.10">
    <property type="entry name" value="Dihydrodipicolinate Reductase, domain 2"/>
    <property type="match status" value="1"/>
</dbReference>
<keyword evidence="4 7" id="KW-0521">NADP</keyword>
<dbReference type="STRING" id="1033734.GCA_000285535_01269"/>
<dbReference type="GO" id="GO:0003942">
    <property type="term" value="F:N-acetyl-gamma-glutamyl-phosphate reductase activity"/>
    <property type="evidence" value="ECO:0007669"/>
    <property type="project" value="UniProtKB-UniRule"/>
</dbReference>
<dbReference type="InterPro" id="IPR000706">
    <property type="entry name" value="AGPR_type-1"/>
</dbReference>
<evidence type="ECO:0000256" key="4">
    <source>
        <dbReference type="ARBA" id="ARBA00022857"/>
    </source>
</evidence>
<evidence type="ECO:0000256" key="2">
    <source>
        <dbReference type="ARBA" id="ARBA00022571"/>
    </source>
</evidence>
<dbReference type="Pfam" id="PF22698">
    <property type="entry name" value="Semialdhyde_dhC_1"/>
    <property type="match status" value="1"/>
</dbReference>
<dbReference type="NCBIfam" id="TIGR01850">
    <property type="entry name" value="argC"/>
    <property type="match status" value="1"/>
</dbReference>
<dbReference type="GO" id="GO:0070401">
    <property type="term" value="F:NADP+ binding"/>
    <property type="evidence" value="ECO:0007669"/>
    <property type="project" value="InterPro"/>
</dbReference>
<dbReference type="AlphaFoldDB" id="A0A4S3PPI9"/>
<feature type="active site" evidence="7 8">
    <location>
        <position position="149"/>
    </location>
</feature>
<sequence>MKAAIIGVTGYGGIELLRLLANHPSIDVHSIHTSSQTGMRLSEVYPHVTNLVNHSLEEIDIPKIANEVDVVFLSTPSGVSTTIVPELLNENVKIIDLSGDYRLKNPNVYEQWYKKPAALQEDLNKATYGLPEWYKEEIQNSRFISNPGCYPTATVLGLAPIIKHELIDESSIVIDAKSGISGAGKSPSRTTHFAESNDNFSIYKVNQHQHIPEIEQVIQGWDASIPYVTFSTHLVPMTRGIMSTMYINSAVDSLSLEQLYEIYKESYQDSPFVRIREKGTFSATKEVYGTNYCDIGLAFDKRTNRITVVSVIDNLVKGAAGQAIQNANIMFGLDEKTGLHYVPLFP</sequence>
<dbReference type="UniPathway" id="UPA00068">
    <property type="reaction ID" value="UER00108"/>
</dbReference>
<keyword evidence="7" id="KW-0963">Cytoplasm</keyword>
<dbReference type="PROSITE" id="PS01224">
    <property type="entry name" value="ARGC"/>
    <property type="match status" value="1"/>
</dbReference>
<feature type="domain" description="Semialdehyde dehydrogenase NAD-binding" evidence="9">
    <location>
        <begin position="2"/>
        <end position="141"/>
    </location>
</feature>
<dbReference type="InterPro" id="IPR050085">
    <property type="entry name" value="AGPR"/>
</dbReference>